<dbReference type="Gene3D" id="3.40.50.150">
    <property type="entry name" value="Vaccinia Virus protein VP39"/>
    <property type="match status" value="1"/>
</dbReference>
<comment type="caution">
    <text evidence="1">The sequence shown here is derived from an EMBL/GenBank/DDBJ whole genome shotgun (WGS) entry which is preliminary data.</text>
</comment>
<dbReference type="EMBL" id="MOMC01000007">
    <property type="protein sequence ID" value="ONH33159.1"/>
    <property type="molecule type" value="Genomic_DNA"/>
</dbReference>
<proteinExistence type="predicted"/>
<evidence type="ECO:0008006" key="3">
    <source>
        <dbReference type="Google" id="ProtNLM"/>
    </source>
</evidence>
<protein>
    <recommendedName>
        <fullName evidence="3">Methyltransferase</fullName>
    </recommendedName>
</protein>
<dbReference type="SUPFAM" id="SSF53335">
    <property type="entry name" value="S-adenosyl-L-methionine-dependent methyltransferases"/>
    <property type="match status" value="1"/>
</dbReference>
<gene>
    <name evidence="1" type="ORF">BL253_02950</name>
</gene>
<dbReference type="AlphaFoldDB" id="A0A1V2IJN6"/>
<dbReference type="CDD" id="cd02440">
    <property type="entry name" value="AdoMet_MTases"/>
    <property type="match status" value="1"/>
</dbReference>
<accession>A0A1V2IJN6</accession>
<dbReference type="OrthoDB" id="4134439at2"/>
<organism evidence="1 2">
    <name type="scientific">Pseudofrankia asymbiotica</name>
    <dbReference type="NCBI Taxonomy" id="1834516"/>
    <lineage>
        <taxon>Bacteria</taxon>
        <taxon>Bacillati</taxon>
        <taxon>Actinomycetota</taxon>
        <taxon>Actinomycetes</taxon>
        <taxon>Frankiales</taxon>
        <taxon>Frankiaceae</taxon>
        <taxon>Pseudofrankia</taxon>
    </lineage>
</organism>
<dbReference type="InterPro" id="IPR029063">
    <property type="entry name" value="SAM-dependent_MTases_sf"/>
</dbReference>
<dbReference type="Proteomes" id="UP000188929">
    <property type="component" value="Unassembled WGS sequence"/>
</dbReference>
<evidence type="ECO:0000313" key="1">
    <source>
        <dbReference type="EMBL" id="ONH33159.1"/>
    </source>
</evidence>
<dbReference type="InterPro" id="IPR006764">
    <property type="entry name" value="SAM_dep_MeTrfase_SAV2177_type"/>
</dbReference>
<reference evidence="2" key="1">
    <citation type="submission" date="2016-10" db="EMBL/GenBank/DDBJ databases">
        <title>Frankia sp. NRRL B-16386 Genome sequencing.</title>
        <authorList>
            <person name="Ghodhbane-Gtari F."/>
            <person name="Swanson E."/>
            <person name="Gueddou A."/>
            <person name="Hezbri K."/>
            <person name="Ktari K."/>
            <person name="Nouioui I."/>
            <person name="Morris K."/>
            <person name="Simpson S."/>
            <person name="Abebe-Akele F."/>
            <person name="Thomas K."/>
            <person name="Gtari M."/>
            <person name="Tisa L.S."/>
        </authorList>
    </citation>
    <scope>NUCLEOTIDE SEQUENCE [LARGE SCALE GENOMIC DNA]</scope>
    <source>
        <strain evidence="2">NRRL B-16386</strain>
    </source>
</reference>
<dbReference type="PIRSF" id="PIRSF017393">
    <property type="entry name" value="MTase_SAV2177"/>
    <property type="match status" value="1"/>
</dbReference>
<sequence length="260" mass="28375">MDIPHGARVHDYFLGGKDHYLADRTAGEAILASAPWITENVRAGRNFLGRAVRLLTTERGIRQYLDIGAGLPTAGNTHEVAQRAAPDARVVYVDRDPIVRAHGRALLTSTPEGTADYLLGDVREPGDVLARAADVLDLTQPVGLVLVGIMHYLHHADGPWAAVRTLSDALPADSYLVLTHLGIAEEIPSLDDAVITLDTSGYSRPLTSMVEHFYPRPLDEIKRFFYGWELLDPGVTLAPHWRAEDPELAGVWAAVARKPG</sequence>
<name>A0A1V2IJN6_9ACTN</name>
<evidence type="ECO:0000313" key="2">
    <source>
        <dbReference type="Proteomes" id="UP000188929"/>
    </source>
</evidence>
<keyword evidence="2" id="KW-1185">Reference proteome</keyword>
<dbReference type="STRING" id="1834516.BL253_02950"/>
<dbReference type="Pfam" id="PF04672">
    <property type="entry name" value="Methyltransf_19"/>
    <property type="match status" value="1"/>
</dbReference>